<dbReference type="CDD" id="cd07818">
    <property type="entry name" value="SRPBCC_1"/>
    <property type="match status" value="1"/>
</dbReference>
<dbReference type="Pfam" id="PF10604">
    <property type="entry name" value="Polyketide_cyc2"/>
    <property type="match status" value="1"/>
</dbReference>
<comment type="caution">
    <text evidence="1">The sequence shown here is derived from an EMBL/GenBank/DDBJ whole genome shotgun (WGS) entry which is preliminary data.</text>
</comment>
<keyword evidence="2" id="KW-1185">Reference proteome</keyword>
<evidence type="ECO:0000313" key="2">
    <source>
        <dbReference type="Proteomes" id="UP000633219"/>
    </source>
</evidence>
<evidence type="ECO:0000313" key="1">
    <source>
        <dbReference type="EMBL" id="MBL0371931.1"/>
    </source>
</evidence>
<sequence length="187" mass="20986">MLNVLLYVLVLALLLLLVLVIFAIRRPNEFSISRAIMIRAPAETVFPLIDDFRQWPSWSPWERLDPAMKRSLSGSPSGSGAVYEWEGNKQVGAGRMEILSTTPSSRVDIKLSFYKPFRAENRTTFSLTPQHGGTQVNWEMSGTNNLMFKIMGILMNMDKMVGRDFERGLAAMKARAETEASLNATPS</sequence>
<dbReference type="EMBL" id="JAEQNC010000004">
    <property type="protein sequence ID" value="MBL0371931.1"/>
    <property type="molecule type" value="Genomic_DNA"/>
</dbReference>
<dbReference type="Gene3D" id="3.30.530.20">
    <property type="match status" value="1"/>
</dbReference>
<proteinExistence type="predicted"/>
<gene>
    <name evidence="1" type="ORF">JJB09_07820</name>
</gene>
<organism evidence="1 2">
    <name type="scientific">Rhizobium setariae</name>
    <dbReference type="NCBI Taxonomy" id="2801340"/>
    <lineage>
        <taxon>Bacteria</taxon>
        <taxon>Pseudomonadati</taxon>
        <taxon>Pseudomonadota</taxon>
        <taxon>Alphaproteobacteria</taxon>
        <taxon>Hyphomicrobiales</taxon>
        <taxon>Rhizobiaceae</taxon>
        <taxon>Rhizobium/Agrobacterium group</taxon>
        <taxon>Rhizobium</taxon>
    </lineage>
</organism>
<dbReference type="InterPro" id="IPR023393">
    <property type="entry name" value="START-like_dom_sf"/>
</dbReference>
<dbReference type="RefSeq" id="WP_201655696.1">
    <property type="nucleotide sequence ID" value="NZ_JAEQNC010000004.1"/>
</dbReference>
<accession>A0A937CLQ7</accession>
<dbReference type="SUPFAM" id="SSF55961">
    <property type="entry name" value="Bet v1-like"/>
    <property type="match status" value="1"/>
</dbReference>
<protein>
    <submittedName>
        <fullName evidence="1">SRPBCC family protein</fullName>
    </submittedName>
</protein>
<dbReference type="AlphaFoldDB" id="A0A937CLQ7"/>
<dbReference type="InterPro" id="IPR019587">
    <property type="entry name" value="Polyketide_cyclase/dehydratase"/>
</dbReference>
<name>A0A937CLQ7_9HYPH</name>
<reference evidence="1" key="1">
    <citation type="submission" date="2021-01" db="EMBL/GenBank/DDBJ databases">
        <title>Rhizobium sp. strain KVB221 16S ribosomal RNA gene Genome sequencing and assembly.</title>
        <authorList>
            <person name="Kang M."/>
        </authorList>
    </citation>
    <scope>NUCLEOTIDE SEQUENCE</scope>
    <source>
        <strain evidence="1">KVB221</strain>
    </source>
</reference>
<dbReference type="Proteomes" id="UP000633219">
    <property type="component" value="Unassembled WGS sequence"/>
</dbReference>